<evidence type="ECO:0000313" key="1">
    <source>
        <dbReference type="Ensembl" id="ENSACLP00000070227.1"/>
    </source>
</evidence>
<reference evidence="1" key="3">
    <citation type="submission" date="2025-08" db="UniProtKB">
        <authorList>
            <consortium name="Ensembl"/>
        </authorList>
    </citation>
    <scope>IDENTIFICATION</scope>
</reference>
<dbReference type="AlphaFoldDB" id="A0AAX7UN89"/>
<dbReference type="Ensembl" id="ENSACLT00000070394.1">
    <property type="protein sequence ID" value="ENSACLP00000070227.1"/>
    <property type="gene ID" value="ENSACLG00000029173.1"/>
</dbReference>
<sequence>MCMIIPSESETHHRPLNLQEAVSKEFIFTEFSQTEKQDYHPYMTQHDTHKIQRMN</sequence>
<name>A0AAX7UN89_ASTCA</name>
<organism evidence="1 2">
    <name type="scientific">Astatotilapia calliptera</name>
    <name type="common">Eastern happy</name>
    <name type="synonym">Chromis callipterus</name>
    <dbReference type="NCBI Taxonomy" id="8154"/>
    <lineage>
        <taxon>Eukaryota</taxon>
        <taxon>Metazoa</taxon>
        <taxon>Chordata</taxon>
        <taxon>Craniata</taxon>
        <taxon>Vertebrata</taxon>
        <taxon>Euteleostomi</taxon>
        <taxon>Actinopterygii</taxon>
        <taxon>Neopterygii</taxon>
        <taxon>Teleostei</taxon>
        <taxon>Neoteleostei</taxon>
        <taxon>Acanthomorphata</taxon>
        <taxon>Ovalentaria</taxon>
        <taxon>Cichlomorphae</taxon>
        <taxon>Cichliformes</taxon>
        <taxon>Cichlidae</taxon>
        <taxon>African cichlids</taxon>
        <taxon>Pseudocrenilabrinae</taxon>
        <taxon>Haplochromini</taxon>
        <taxon>Astatotilapia</taxon>
    </lineage>
</organism>
<keyword evidence="2" id="KW-1185">Reference proteome</keyword>
<dbReference type="Proteomes" id="UP000265100">
    <property type="component" value="Chromosome 16"/>
</dbReference>
<reference evidence="1 2" key="1">
    <citation type="submission" date="2018-05" db="EMBL/GenBank/DDBJ databases">
        <authorList>
            <person name="Datahose"/>
        </authorList>
    </citation>
    <scope>NUCLEOTIDE SEQUENCE</scope>
</reference>
<evidence type="ECO:0000313" key="2">
    <source>
        <dbReference type="Proteomes" id="UP000265100"/>
    </source>
</evidence>
<protein>
    <submittedName>
        <fullName evidence="1">Uncharacterized protein</fullName>
    </submittedName>
</protein>
<reference evidence="2" key="2">
    <citation type="submission" date="2023-03" db="EMBL/GenBank/DDBJ databases">
        <authorList>
            <consortium name="Wellcome Sanger Institute Data Sharing"/>
        </authorList>
    </citation>
    <scope>NUCLEOTIDE SEQUENCE [LARGE SCALE GENOMIC DNA]</scope>
</reference>
<reference evidence="1" key="4">
    <citation type="submission" date="2025-09" db="UniProtKB">
        <authorList>
            <consortium name="Ensembl"/>
        </authorList>
    </citation>
    <scope>IDENTIFICATION</scope>
</reference>
<proteinExistence type="predicted"/>
<accession>A0AAX7UN89</accession>